<dbReference type="PANTHER" id="PTHR30055">
    <property type="entry name" value="HTH-TYPE TRANSCRIPTIONAL REGULATOR RUTR"/>
    <property type="match status" value="1"/>
</dbReference>
<dbReference type="EMBL" id="JABFJV010000015">
    <property type="protein sequence ID" value="NOK32510.1"/>
    <property type="molecule type" value="Genomic_DNA"/>
</dbReference>
<dbReference type="AlphaFoldDB" id="A0A3A8I6U3"/>
<dbReference type="Gene3D" id="1.10.357.10">
    <property type="entry name" value="Tetracycline Repressor, domain 2"/>
    <property type="match status" value="1"/>
</dbReference>
<dbReference type="GO" id="GO:0003700">
    <property type="term" value="F:DNA-binding transcription factor activity"/>
    <property type="evidence" value="ECO:0007669"/>
    <property type="project" value="TreeGrafter"/>
</dbReference>
<evidence type="ECO:0000256" key="2">
    <source>
        <dbReference type="ARBA" id="ARBA00023125"/>
    </source>
</evidence>
<dbReference type="InterPro" id="IPR050109">
    <property type="entry name" value="HTH-type_TetR-like_transc_reg"/>
</dbReference>
<name>A0A3A8I6U3_9BACT</name>
<evidence type="ECO:0000313" key="7">
    <source>
        <dbReference type="Proteomes" id="UP000563426"/>
    </source>
</evidence>
<feature type="DNA-binding region" description="H-T-H motif" evidence="4">
    <location>
        <begin position="33"/>
        <end position="52"/>
    </location>
</feature>
<evidence type="ECO:0000259" key="5">
    <source>
        <dbReference type="PROSITE" id="PS50977"/>
    </source>
</evidence>
<keyword evidence="1" id="KW-0805">Transcription regulation</keyword>
<evidence type="ECO:0000313" key="6">
    <source>
        <dbReference type="EMBL" id="NOK32510.1"/>
    </source>
</evidence>
<keyword evidence="7" id="KW-1185">Reference proteome</keyword>
<dbReference type="InterPro" id="IPR001647">
    <property type="entry name" value="HTH_TetR"/>
</dbReference>
<gene>
    <name evidence="6" type="ORF">HMI49_04780</name>
</gene>
<comment type="caution">
    <text evidence="6">The sequence shown here is derived from an EMBL/GenBank/DDBJ whole genome shotgun (WGS) entry which is preliminary data.</text>
</comment>
<evidence type="ECO:0000256" key="1">
    <source>
        <dbReference type="ARBA" id="ARBA00023015"/>
    </source>
</evidence>
<proteinExistence type="predicted"/>
<protein>
    <submittedName>
        <fullName evidence="6">TetR/AcrR family transcriptional regulator</fullName>
    </submittedName>
</protein>
<reference evidence="6 7" key="1">
    <citation type="submission" date="2020-05" db="EMBL/GenBank/DDBJ databases">
        <authorList>
            <person name="Whitworth D."/>
        </authorList>
    </citation>
    <scope>NUCLEOTIDE SEQUENCE [LARGE SCALE GENOMIC DNA]</scope>
    <source>
        <strain evidence="6 7">AB043B</strain>
    </source>
</reference>
<evidence type="ECO:0000256" key="4">
    <source>
        <dbReference type="PROSITE-ProRule" id="PRU00335"/>
    </source>
</evidence>
<accession>A0A3A8I6U3</accession>
<dbReference type="InterPro" id="IPR009057">
    <property type="entry name" value="Homeodomain-like_sf"/>
</dbReference>
<dbReference type="OrthoDB" id="9809772at2"/>
<sequence length="198" mass="21484">MTSPTEQAGEAPRERLVAGLAKAILEVGYARLTIADIVRHARVSKRTFYEHFEDKDACLLALYEAQSARLLAEIQAAIQHAPPGEMRASIGAAVYLASLQSRPGLVRTLLVEILHVGPKGFELRRQVMRSFAELMRREFEAAGTGDTLSPALAMALVGGINELILEAVEEDRVDRLSELAGPVAAFVRGLLEARAPAK</sequence>
<evidence type="ECO:0000256" key="3">
    <source>
        <dbReference type="ARBA" id="ARBA00023163"/>
    </source>
</evidence>
<dbReference type="SUPFAM" id="SSF46689">
    <property type="entry name" value="Homeodomain-like"/>
    <property type="match status" value="1"/>
</dbReference>
<dbReference type="GO" id="GO:0000976">
    <property type="term" value="F:transcription cis-regulatory region binding"/>
    <property type="evidence" value="ECO:0007669"/>
    <property type="project" value="TreeGrafter"/>
</dbReference>
<dbReference type="InterPro" id="IPR023772">
    <property type="entry name" value="DNA-bd_HTH_TetR-type_CS"/>
</dbReference>
<feature type="domain" description="HTH tetR-type" evidence="5">
    <location>
        <begin position="10"/>
        <end position="70"/>
    </location>
</feature>
<dbReference type="PROSITE" id="PS01081">
    <property type="entry name" value="HTH_TETR_1"/>
    <property type="match status" value="1"/>
</dbReference>
<dbReference type="RefSeq" id="WP_120525473.1">
    <property type="nucleotide sequence ID" value="NZ_JABFJV010000015.1"/>
</dbReference>
<dbReference type="PANTHER" id="PTHR30055:SF234">
    <property type="entry name" value="HTH-TYPE TRANSCRIPTIONAL REGULATOR BETI"/>
    <property type="match status" value="1"/>
</dbReference>
<dbReference type="Pfam" id="PF00440">
    <property type="entry name" value="TetR_N"/>
    <property type="match status" value="1"/>
</dbReference>
<keyword evidence="3" id="KW-0804">Transcription</keyword>
<keyword evidence="2 4" id="KW-0238">DNA-binding</keyword>
<dbReference type="Proteomes" id="UP000563426">
    <property type="component" value="Unassembled WGS sequence"/>
</dbReference>
<dbReference type="PROSITE" id="PS50977">
    <property type="entry name" value="HTH_TETR_2"/>
    <property type="match status" value="1"/>
</dbReference>
<organism evidence="6 7">
    <name type="scientific">Corallococcus exercitus</name>
    <dbReference type="NCBI Taxonomy" id="2316736"/>
    <lineage>
        <taxon>Bacteria</taxon>
        <taxon>Pseudomonadati</taxon>
        <taxon>Myxococcota</taxon>
        <taxon>Myxococcia</taxon>
        <taxon>Myxococcales</taxon>
        <taxon>Cystobacterineae</taxon>
        <taxon>Myxococcaceae</taxon>
        <taxon>Corallococcus</taxon>
    </lineage>
</organism>